<evidence type="ECO:0000259" key="4">
    <source>
        <dbReference type="PROSITE" id="PS50987"/>
    </source>
</evidence>
<evidence type="ECO:0000313" key="5">
    <source>
        <dbReference type="EMBL" id="TCU52324.1"/>
    </source>
</evidence>
<dbReference type="InterPro" id="IPR011991">
    <property type="entry name" value="ArsR-like_HTH"/>
</dbReference>
<organism evidence="5 6">
    <name type="scientific">Longicatena caecimuris</name>
    <dbReference type="NCBI Taxonomy" id="1796635"/>
    <lineage>
        <taxon>Bacteria</taxon>
        <taxon>Bacillati</taxon>
        <taxon>Bacillota</taxon>
        <taxon>Erysipelotrichia</taxon>
        <taxon>Erysipelotrichales</taxon>
        <taxon>Erysipelotrichaceae</taxon>
        <taxon>Longicatena</taxon>
    </lineage>
</organism>
<dbReference type="Pfam" id="PF01022">
    <property type="entry name" value="HTH_5"/>
    <property type="match status" value="1"/>
</dbReference>
<dbReference type="PANTHER" id="PTHR33154">
    <property type="entry name" value="TRANSCRIPTIONAL REGULATOR, ARSR FAMILY"/>
    <property type="match status" value="1"/>
</dbReference>
<keyword evidence="3" id="KW-0804">Transcription</keyword>
<gene>
    <name evidence="5" type="ORF">EDD61_1347</name>
</gene>
<proteinExistence type="predicted"/>
<dbReference type="GO" id="GO:0003677">
    <property type="term" value="F:DNA binding"/>
    <property type="evidence" value="ECO:0007669"/>
    <property type="project" value="UniProtKB-KW"/>
</dbReference>
<accession>A0A4R3SUY1</accession>
<feature type="domain" description="HTH arsR-type" evidence="4">
    <location>
        <begin position="288"/>
        <end position="379"/>
    </location>
</feature>
<dbReference type="InterPro" id="IPR001845">
    <property type="entry name" value="HTH_ArsR_DNA-bd_dom"/>
</dbReference>
<dbReference type="SMART" id="SM00418">
    <property type="entry name" value="HTH_ARSR"/>
    <property type="match status" value="1"/>
</dbReference>
<evidence type="ECO:0000313" key="6">
    <source>
        <dbReference type="Proteomes" id="UP000295773"/>
    </source>
</evidence>
<keyword evidence="2 5" id="KW-0238">DNA-binding</keyword>
<evidence type="ECO:0000256" key="1">
    <source>
        <dbReference type="ARBA" id="ARBA00023015"/>
    </source>
</evidence>
<dbReference type="PROSITE" id="PS50987">
    <property type="entry name" value="HTH_ARSR_2"/>
    <property type="match status" value="1"/>
</dbReference>
<dbReference type="InterPro" id="IPR036390">
    <property type="entry name" value="WH_DNA-bd_sf"/>
</dbReference>
<evidence type="ECO:0000256" key="3">
    <source>
        <dbReference type="ARBA" id="ARBA00023163"/>
    </source>
</evidence>
<keyword evidence="6" id="KW-1185">Reference proteome</keyword>
<sequence length="379" mass="44488">MTTVTVASLHPVYECMNFLERNYRKQEEVYGVVAYDALYESLSKKHLFDEKQLRKKIKAAMALQKKVIKAVKITQEEQDFYFSQFESYECSIAKDLCYAYIDYKTTDLTMLREQALSLMDAYGHRPFQMICCSDDITMENPEALEEDFDFIGYLRKRQDLSSDDKWRMIEVSADVRYHFLHLLELMEPGIRILQDEIEKYQDILTAFQDYVQTTIKKEQALGHPIAIQTFCYDAYFAQDQRQEDITIIPSIAELNAIGWLKRSLIEADSSIYIIGVLMDDSYHRDKHLSAKEDLLQGLKILSDNSKFEILKELRKHTMYGQEIADKLKLSKATVSHHMNALSSANFITIREEKKKIYYTMNEDYIRNMLSRIEEELLGK</sequence>
<dbReference type="Gene3D" id="1.10.10.10">
    <property type="entry name" value="Winged helix-like DNA-binding domain superfamily/Winged helix DNA-binding domain"/>
    <property type="match status" value="1"/>
</dbReference>
<name>A0A4R3SUY1_9FIRM</name>
<dbReference type="CDD" id="cd00090">
    <property type="entry name" value="HTH_ARSR"/>
    <property type="match status" value="1"/>
</dbReference>
<dbReference type="GO" id="GO:0003700">
    <property type="term" value="F:DNA-binding transcription factor activity"/>
    <property type="evidence" value="ECO:0007669"/>
    <property type="project" value="InterPro"/>
</dbReference>
<dbReference type="InterPro" id="IPR036388">
    <property type="entry name" value="WH-like_DNA-bd_sf"/>
</dbReference>
<comment type="caution">
    <text evidence="5">The sequence shown here is derived from an EMBL/GenBank/DDBJ whole genome shotgun (WGS) entry which is preliminary data.</text>
</comment>
<dbReference type="PANTHER" id="PTHR33154:SF33">
    <property type="entry name" value="TRANSCRIPTIONAL REPRESSOR SDPR"/>
    <property type="match status" value="1"/>
</dbReference>
<reference evidence="5 6" key="1">
    <citation type="submission" date="2019-03" db="EMBL/GenBank/DDBJ databases">
        <title>Genomic Encyclopedia of Type Strains, Phase IV (KMG-IV): sequencing the most valuable type-strain genomes for metagenomic binning, comparative biology and taxonomic classification.</title>
        <authorList>
            <person name="Goeker M."/>
        </authorList>
    </citation>
    <scope>NUCLEOTIDE SEQUENCE [LARGE SCALE GENOMIC DNA]</scope>
    <source>
        <strain evidence="5 6">DSM 29481</strain>
    </source>
</reference>
<dbReference type="AlphaFoldDB" id="A0A4R3SUY1"/>
<dbReference type="SUPFAM" id="SSF46785">
    <property type="entry name" value="Winged helix' DNA-binding domain"/>
    <property type="match status" value="1"/>
</dbReference>
<dbReference type="InterPro" id="IPR051081">
    <property type="entry name" value="HTH_MetalResp_TranReg"/>
</dbReference>
<evidence type="ECO:0000256" key="2">
    <source>
        <dbReference type="ARBA" id="ARBA00023125"/>
    </source>
</evidence>
<dbReference type="EMBL" id="SMBP01000034">
    <property type="protein sequence ID" value="TCU52324.1"/>
    <property type="molecule type" value="Genomic_DNA"/>
</dbReference>
<protein>
    <submittedName>
        <fullName evidence="5">DNA-binding transcriptional ArsR family regulator</fullName>
    </submittedName>
</protein>
<dbReference type="PRINTS" id="PR00778">
    <property type="entry name" value="HTHARSR"/>
</dbReference>
<keyword evidence="1" id="KW-0805">Transcription regulation</keyword>
<dbReference type="RefSeq" id="WP_132225803.1">
    <property type="nucleotide sequence ID" value="NZ_JANKBG010000035.1"/>
</dbReference>
<dbReference type="Proteomes" id="UP000295773">
    <property type="component" value="Unassembled WGS sequence"/>
</dbReference>